<organism evidence="2 3">
    <name type="scientific">Trichonephila inaurata madagascariensis</name>
    <dbReference type="NCBI Taxonomy" id="2747483"/>
    <lineage>
        <taxon>Eukaryota</taxon>
        <taxon>Metazoa</taxon>
        <taxon>Ecdysozoa</taxon>
        <taxon>Arthropoda</taxon>
        <taxon>Chelicerata</taxon>
        <taxon>Arachnida</taxon>
        <taxon>Araneae</taxon>
        <taxon>Araneomorphae</taxon>
        <taxon>Entelegynae</taxon>
        <taxon>Araneoidea</taxon>
        <taxon>Nephilidae</taxon>
        <taxon>Trichonephila</taxon>
        <taxon>Trichonephila inaurata</taxon>
    </lineage>
</organism>
<evidence type="ECO:0000313" key="3">
    <source>
        <dbReference type="Proteomes" id="UP000886998"/>
    </source>
</evidence>
<sequence length="87" mass="10059">MVRGLDPFQKYIHKYQLQTEISVLRPQEEASLPIENSQIIYSPCFSSPTDYVPDSPVESTDNSEEKPYQKPDCRKDWGRTITLRPLG</sequence>
<evidence type="ECO:0000313" key="2">
    <source>
        <dbReference type="EMBL" id="GFY78316.1"/>
    </source>
</evidence>
<feature type="region of interest" description="Disordered" evidence="1">
    <location>
        <begin position="50"/>
        <end position="74"/>
    </location>
</feature>
<evidence type="ECO:0000256" key="1">
    <source>
        <dbReference type="SAM" id="MobiDB-lite"/>
    </source>
</evidence>
<accession>A0A8X6YWD4</accession>
<gene>
    <name evidence="2" type="ORF">TNIN_153511</name>
</gene>
<protein>
    <submittedName>
        <fullName evidence="2">Uncharacterized protein</fullName>
    </submittedName>
</protein>
<comment type="caution">
    <text evidence="2">The sequence shown here is derived from an EMBL/GenBank/DDBJ whole genome shotgun (WGS) entry which is preliminary data.</text>
</comment>
<dbReference type="Proteomes" id="UP000886998">
    <property type="component" value="Unassembled WGS sequence"/>
</dbReference>
<reference evidence="2" key="1">
    <citation type="submission" date="2020-08" db="EMBL/GenBank/DDBJ databases">
        <title>Multicomponent nature underlies the extraordinary mechanical properties of spider dragline silk.</title>
        <authorList>
            <person name="Kono N."/>
            <person name="Nakamura H."/>
            <person name="Mori M."/>
            <person name="Yoshida Y."/>
            <person name="Ohtoshi R."/>
            <person name="Malay A.D."/>
            <person name="Moran D.A.P."/>
            <person name="Tomita M."/>
            <person name="Numata K."/>
            <person name="Arakawa K."/>
        </authorList>
    </citation>
    <scope>NUCLEOTIDE SEQUENCE</scope>
</reference>
<keyword evidence="3" id="KW-1185">Reference proteome</keyword>
<feature type="compositionally biased region" description="Basic and acidic residues" evidence="1">
    <location>
        <begin position="63"/>
        <end position="74"/>
    </location>
</feature>
<dbReference type="EMBL" id="BMAV01022931">
    <property type="protein sequence ID" value="GFY78316.1"/>
    <property type="molecule type" value="Genomic_DNA"/>
</dbReference>
<proteinExistence type="predicted"/>
<name>A0A8X6YWD4_9ARAC</name>
<dbReference type="AlphaFoldDB" id="A0A8X6YWD4"/>